<reference evidence="2 3" key="2">
    <citation type="submission" date="2020-03" db="EMBL/GenBank/DDBJ databases">
        <title>Kangsaoukella pontilimi gen. nov., sp. nov., a new member of the family Rhodobacteraceae isolated from a tidal mudflat.</title>
        <authorList>
            <person name="Kim I.S."/>
        </authorList>
    </citation>
    <scope>NUCLEOTIDE SEQUENCE [LARGE SCALE GENOMIC DNA]</scope>
    <source>
        <strain evidence="2 3">GH1-50</strain>
    </source>
</reference>
<dbReference type="EMBL" id="WUPT01000002">
    <property type="protein sequence ID" value="MXQ09115.1"/>
    <property type="molecule type" value="Genomic_DNA"/>
</dbReference>
<evidence type="ECO:0000313" key="2">
    <source>
        <dbReference type="EMBL" id="MXQ09115.1"/>
    </source>
</evidence>
<dbReference type="InterPro" id="IPR037523">
    <property type="entry name" value="VOC_core"/>
</dbReference>
<reference evidence="2 3" key="1">
    <citation type="submission" date="2019-12" db="EMBL/GenBank/DDBJ databases">
        <authorList>
            <person name="Lee S.D."/>
        </authorList>
    </citation>
    <scope>NUCLEOTIDE SEQUENCE [LARGE SCALE GENOMIC DNA]</scope>
    <source>
        <strain evidence="2 3">GH1-50</strain>
    </source>
</reference>
<evidence type="ECO:0000259" key="1">
    <source>
        <dbReference type="PROSITE" id="PS51819"/>
    </source>
</evidence>
<proteinExistence type="predicted"/>
<keyword evidence="3" id="KW-1185">Reference proteome</keyword>
<name>A0A7C9MLB5_9RHOB</name>
<dbReference type="Gene3D" id="3.10.180.10">
    <property type="entry name" value="2,3-Dihydroxybiphenyl 1,2-Dioxygenase, domain 1"/>
    <property type="match status" value="1"/>
</dbReference>
<dbReference type="Pfam" id="PF00903">
    <property type="entry name" value="Glyoxalase"/>
    <property type="match status" value="1"/>
</dbReference>
<accession>A0A7C9MLB5</accession>
<feature type="domain" description="VOC" evidence="1">
    <location>
        <begin position="5"/>
        <end position="124"/>
    </location>
</feature>
<dbReference type="PANTHER" id="PTHR46142:SF3">
    <property type="entry name" value="F18B13.24 PROTEIN"/>
    <property type="match status" value="1"/>
</dbReference>
<gene>
    <name evidence="2" type="ORF">GQ651_14805</name>
</gene>
<dbReference type="PANTHER" id="PTHR46142">
    <property type="match status" value="1"/>
</dbReference>
<protein>
    <submittedName>
        <fullName evidence="2">Glyoxalase</fullName>
    </submittedName>
</protein>
<comment type="caution">
    <text evidence="2">The sequence shown here is derived from an EMBL/GenBank/DDBJ whole genome shotgun (WGS) entry which is preliminary data.</text>
</comment>
<sequence length="130" mass="14514">MPLTAFDHVNIRTNNVARLTAFYRDVMGLAEGYRPAFSVPGAWIYLGDTCVIHLIEADPAPTPYAEGESLRMEHISFRATGMADFIATLEDHGVDHKLVPFEEIGSALVFFRDPDGNRFHVDFPMSEMPA</sequence>
<organism evidence="2 3">
    <name type="scientific">Kangsaoukella pontilimi</name>
    <dbReference type="NCBI Taxonomy" id="2691042"/>
    <lineage>
        <taxon>Bacteria</taxon>
        <taxon>Pseudomonadati</taxon>
        <taxon>Pseudomonadota</taxon>
        <taxon>Alphaproteobacteria</taxon>
        <taxon>Rhodobacterales</taxon>
        <taxon>Paracoccaceae</taxon>
        <taxon>Kangsaoukella</taxon>
    </lineage>
</organism>
<dbReference type="InterPro" id="IPR029068">
    <property type="entry name" value="Glyas_Bleomycin-R_OHBP_Dase"/>
</dbReference>
<evidence type="ECO:0000313" key="3">
    <source>
        <dbReference type="Proteomes" id="UP000480350"/>
    </source>
</evidence>
<dbReference type="InterPro" id="IPR004360">
    <property type="entry name" value="Glyas_Fos-R_dOase_dom"/>
</dbReference>
<dbReference type="PROSITE" id="PS51819">
    <property type="entry name" value="VOC"/>
    <property type="match status" value="1"/>
</dbReference>
<dbReference type="SUPFAM" id="SSF54593">
    <property type="entry name" value="Glyoxalase/Bleomycin resistance protein/Dihydroxybiphenyl dioxygenase"/>
    <property type="match status" value="1"/>
</dbReference>
<dbReference type="AlphaFoldDB" id="A0A7C9MLB5"/>
<dbReference type="Proteomes" id="UP000480350">
    <property type="component" value="Unassembled WGS sequence"/>
</dbReference>
<dbReference type="RefSeq" id="WP_160764973.1">
    <property type="nucleotide sequence ID" value="NZ_WUPT01000002.1"/>
</dbReference>